<dbReference type="EMBL" id="BMFN01000001">
    <property type="protein sequence ID" value="GGF56254.1"/>
    <property type="molecule type" value="Genomic_DNA"/>
</dbReference>
<evidence type="ECO:0000313" key="2">
    <source>
        <dbReference type="Proteomes" id="UP000605392"/>
    </source>
</evidence>
<evidence type="ECO:0000313" key="1">
    <source>
        <dbReference type="EMBL" id="GGF56254.1"/>
    </source>
</evidence>
<reference evidence="1 2" key="1">
    <citation type="journal article" date="2019" name="Int. J. Syst. Evol. Microbiol.">
        <title>The Global Catalogue of Microorganisms (GCM) 10K type strain sequencing project: providing services to taxonomists for standard genome sequencing and annotation.</title>
        <authorList>
            <consortium name="The Broad Institute Genomics Platform"/>
            <consortium name="The Broad Institute Genome Sequencing Center for Infectious Disease"/>
            <person name="Wu L."/>
            <person name="Ma J."/>
        </authorList>
    </citation>
    <scope>NUCLEOTIDE SEQUENCE [LARGE SCALE GENOMIC DNA]</scope>
    <source>
        <strain evidence="1 2">CGMCC 1.12720</strain>
    </source>
</reference>
<protein>
    <submittedName>
        <fullName evidence="1">Response regulator</fullName>
    </submittedName>
</protein>
<organism evidence="1 2">
    <name type="scientific">Hymenobacter qilianensis</name>
    <dbReference type="NCBI Taxonomy" id="1385715"/>
    <lineage>
        <taxon>Bacteria</taxon>
        <taxon>Pseudomonadati</taxon>
        <taxon>Bacteroidota</taxon>
        <taxon>Cytophagia</taxon>
        <taxon>Cytophagales</taxon>
        <taxon>Hymenobacteraceae</taxon>
        <taxon>Hymenobacter</taxon>
    </lineage>
</organism>
<keyword evidence="2" id="KW-1185">Reference proteome</keyword>
<proteinExistence type="predicted"/>
<name>A0ACB5PNH9_9BACT</name>
<sequence length="161" mass="18394">MRLSEAAVKPRFSYADRLIQPLPVDKISCTLLVDDDRINNFLNQRLLEGLNMTEKLLTALNGKEALSMFEKECRESGCPALVLLDVNMPVMNGFEFLEAYDRLDITPKEHVIIIMLTTSLHPRDVERVQQLGIAGFMNKPLTKEKVNDILKAHFNRELPLE</sequence>
<comment type="caution">
    <text evidence="1">The sequence shown here is derived from an EMBL/GenBank/DDBJ whole genome shotgun (WGS) entry which is preliminary data.</text>
</comment>
<dbReference type="Proteomes" id="UP000605392">
    <property type="component" value="Unassembled WGS sequence"/>
</dbReference>
<accession>A0ACB5PNH9</accession>
<gene>
    <name evidence="1" type="ORF">GCM10011375_09260</name>
</gene>